<keyword evidence="1" id="KW-0812">Transmembrane</keyword>
<feature type="transmembrane region" description="Helical" evidence="1">
    <location>
        <begin position="12"/>
        <end position="44"/>
    </location>
</feature>
<evidence type="ECO:0000313" key="2">
    <source>
        <dbReference type="EMBL" id="MDM8156180.1"/>
    </source>
</evidence>
<feature type="transmembrane region" description="Helical" evidence="1">
    <location>
        <begin position="56"/>
        <end position="84"/>
    </location>
</feature>
<comment type="caution">
    <text evidence="2">The sequence shown here is derived from an EMBL/GenBank/DDBJ whole genome shotgun (WGS) entry which is preliminary data.</text>
</comment>
<accession>A0ABT7U9Y3</accession>
<reference evidence="2" key="1">
    <citation type="submission" date="2023-06" db="EMBL/GenBank/DDBJ databases">
        <title>Identification and characterization of horizontal gene transfer across gut microbiota members of farm animals based on homology search.</title>
        <authorList>
            <person name="Schwarzerova J."/>
            <person name="Nykrynova M."/>
            <person name="Jureckova K."/>
            <person name="Cejkova D."/>
            <person name="Rychlik I."/>
        </authorList>
    </citation>
    <scope>NUCLEOTIDE SEQUENCE</scope>
    <source>
        <strain evidence="2">ET39</strain>
    </source>
</reference>
<reference evidence="2" key="2">
    <citation type="submission" date="2023-06" db="EMBL/GenBank/DDBJ databases">
        <authorList>
            <person name="Zeman M."/>
            <person name="Kubasova T."/>
            <person name="Jahodarova E."/>
            <person name="Nykrynova M."/>
            <person name="Rychlik I."/>
        </authorList>
    </citation>
    <scope>NUCLEOTIDE SEQUENCE</scope>
    <source>
        <strain evidence="2">ET39</strain>
    </source>
</reference>
<protein>
    <submittedName>
        <fullName evidence="2">DUF4190 domain-containing protein</fullName>
    </submittedName>
</protein>
<keyword evidence="1" id="KW-0472">Membrane</keyword>
<name>A0ABT7U9Y3_9FIRM</name>
<dbReference type="RefSeq" id="WP_289606652.1">
    <property type="nucleotide sequence ID" value="NZ_JAUDCG010000002.1"/>
</dbReference>
<proteinExistence type="predicted"/>
<evidence type="ECO:0000313" key="3">
    <source>
        <dbReference type="Proteomes" id="UP001529340"/>
    </source>
</evidence>
<gene>
    <name evidence="2" type="ORF">QUV96_00845</name>
</gene>
<dbReference type="Proteomes" id="UP001529340">
    <property type="component" value="Unassembled WGS sequence"/>
</dbReference>
<dbReference type="EMBL" id="JAUDCG010000002">
    <property type="protein sequence ID" value="MDM8156180.1"/>
    <property type="molecule type" value="Genomic_DNA"/>
</dbReference>
<keyword evidence="1" id="KW-1133">Transmembrane helix</keyword>
<organism evidence="2 3">
    <name type="scientific">Amedibacillus dolichus</name>
    <dbReference type="NCBI Taxonomy" id="31971"/>
    <lineage>
        <taxon>Bacteria</taxon>
        <taxon>Bacillati</taxon>
        <taxon>Bacillota</taxon>
        <taxon>Erysipelotrichia</taxon>
        <taxon>Erysipelotrichales</taxon>
        <taxon>Erysipelotrichaceae</taxon>
        <taxon>Amedibacillus</taxon>
    </lineage>
</organism>
<sequence length="94" mass="9994">MEQTNGNGKAVASLVLGIISIVCVTGFFYTSLIGVVTGILAIVFGNKARREAKSGIATAGFVCGIVGLSMCALLFVSCSCYMIYVNRGISYYYW</sequence>
<evidence type="ECO:0000256" key="1">
    <source>
        <dbReference type="SAM" id="Phobius"/>
    </source>
</evidence>
<keyword evidence="3" id="KW-1185">Reference proteome</keyword>